<keyword evidence="3" id="KW-0418">Kinase</keyword>
<keyword evidence="4" id="KW-0067">ATP-binding</keyword>
<dbReference type="Gene3D" id="3.30.200.20">
    <property type="entry name" value="Phosphorylase Kinase, domain 1"/>
    <property type="match status" value="1"/>
</dbReference>
<evidence type="ECO:0000259" key="6">
    <source>
        <dbReference type="PROSITE" id="PS50011"/>
    </source>
</evidence>
<evidence type="ECO:0000313" key="7">
    <source>
        <dbReference type="EMBL" id="TAJ44707.1"/>
    </source>
</evidence>
<reference evidence="7 8" key="1">
    <citation type="submission" date="2017-11" db="EMBL/GenBank/DDBJ databases">
        <title>Isolation and Characterization of Methanofollis Species from Methane Seep Offshore SW Taiwan.</title>
        <authorList>
            <person name="Teng N.-H."/>
            <person name="Lai M.-C."/>
            <person name="Chen S.-C."/>
        </authorList>
    </citation>
    <scope>NUCLEOTIDE SEQUENCE [LARGE SCALE GENOMIC DNA]</scope>
    <source>
        <strain evidence="7 8">FWC-SCC2</strain>
    </source>
</reference>
<gene>
    <name evidence="7" type="ORF">CUJ86_05245</name>
</gene>
<evidence type="ECO:0000256" key="3">
    <source>
        <dbReference type="ARBA" id="ARBA00022777"/>
    </source>
</evidence>
<dbReference type="Proteomes" id="UP000292580">
    <property type="component" value="Unassembled WGS sequence"/>
</dbReference>
<evidence type="ECO:0000256" key="4">
    <source>
        <dbReference type="ARBA" id="ARBA00022840"/>
    </source>
</evidence>
<comment type="caution">
    <text evidence="7">The sequence shown here is derived from an EMBL/GenBank/DDBJ whole genome shotgun (WGS) entry which is preliminary data.</text>
</comment>
<keyword evidence="1" id="KW-0808">Transferase</keyword>
<dbReference type="Pfam" id="PF00069">
    <property type="entry name" value="Pkinase"/>
    <property type="match status" value="1"/>
</dbReference>
<dbReference type="InterPro" id="IPR008271">
    <property type="entry name" value="Ser/Thr_kinase_AS"/>
</dbReference>
<feature type="transmembrane region" description="Helical" evidence="5">
    <location>
        <begin position="210"/>
        <end position="229"/>
    </location>
</feature>
<dbReference type="RefSeq" id="WP_130646504.1">
    <property type="nucleotide sequence ID" value="NZ_PGCL01000002.1"/>
</dbReference>
<dbReference type="PANTHER" id="PTHR43289:SF6">
    <property type="entry name" value="SERINE_THREONINE-PROTEIN KINASE NEKL-3"/>
    <property type="match status" value="1"/>
</dbReference>
<proteinExistence type="predicted"/>
<feature type="transmembrane region" description="Helical" evidence="5">
    <location>
        <begin position="93"/>
        <end position="117"/>
    </location>
</feature>
<dbReference type="CDD" id="cd14014">
    <property type="entry name" value="STKc_PknB_like"/>
    <property type="match status" value="1"/>
</dbReference>
<evidence type="ECO:0000256" key="5">
    <source>
        <dbReference type="SAM" id="Phobius"/>
    </source>
</evidence>
<dbReference type="PROSITE" id="PS00108">
    <property type="entry name" value="PROTEIN_KINASE_ST"/>
    <property type="match status" value="1"/>
</dbReference>
<organism evidence="7 8">
    <name type="scientific">Methanofollis fontis</name>
    <dbReference type="NCBI Taxonomy" id="2052832"/>
    <lineage>
        <taxon>Archaea</taxon>
        <taxon>Methanobacteriati</taxon>
        <taxon>Methanobacteriota</taxon>
        <taxon>Stenosarchaea group</taxon>
        <taxon>Methanomicrobia</taxon>
        <taxon>Methanomicrobiales</taxon>
        <taxon>Methanomicrobiaceae</taxon>
        <taxon>Methanofollis</taxon>
    </lineage>
</organism>
<dbReference type="InterPro" id="IPR017441">
    <property type="entry name" value="Protein_kinase_ATP_BS"/>
</dbReference>
<dbReference type="InterPro" id="IPR000719">
    <property type="entry name" value="Prot_kinase_dom"/>
</dbReference>
<keyword evidence="5" id="KW-0812">Transmembrane</keyword>
<dbReference type="GO" id="GO:0004674">
    <property type="term" value="F:protein serine/threonine kinase activity"/>
    <property type="evidence" value="ECO:0007669"/>
    <property type="project" value="TreeGrafter"/>
</dbReference>
<feature type="transmembrane region" description="Helical" evidence="5">
    <location>
        <begin position="235"/>
        <end position="252"/>
    </location>
</feature>
<dbReference type="OrthoDB" id="41005at2157"/>
<dbReference type="GO" id="GO:0005524">
    <property type="term" value="F:ATP binding"/>
    <property type="evidence" value="ECO:0007669"/>
    <property type="project" value="UniProtKB-KW"/>
</dbReference>
<evidence type="ECO:0000256" key="2">
    <source>
        <dbReference type="ARBA" id="ARBA00022741"/>
    </source>
</evidence>
<dbReference type="PROSITE" id="PS50011">
    <property type="entry name" value="PROTEIN_KINASE_DOM"/>
    <property type="match status" value="1"/>
</dbReference>
<keyword evidence="5" id="KW-0472">Membrane</keyword>
<keyword evidence="5" id="KW-1133">Transmembrane helix</keyword>
<keyword evidence="8" id="KW-1185">Reference proteome</keyword>
<dbReference type="SUPFAM" id="SSF56112">
    <property type="entry name" value="Protein kinase-like (PK-like)"/>
    <property type="match status" value="1"/>
</dbReference>
<keyword evidence="2" id="KW-0547">Nucleotide-binding</keyword>
<sequence>MRGAVWTVVVLFFSILLCSSPVMAAAEGGGGAGAAFRQHQDADSLAMFQSLLEGRENLSAALNETPGRAEFDPVRTPGGMNISDRDPGIMGPAMAVGGAYVIFLVTFGLSALALLLLSRSGERWSAGYRFSGGRAAALALGCCYGALALAIGLLSIPVFSFFSTSMMVGDLDPWSLIVAFLMVYGLLSSLVLAYGSFARQPRLLVQACHPLPPLAFAAIMLGTGLPAFRGLENDPLILVVVVLSVLLPYVHFRLLSRVPAAEGDEPPRRSAVTTVVGDLPATVRSAETFPPDLSERYMDPEIVGRGGMALVFRARRREDGETVAVKVPIRYDEVAGHCFMKEMNLWKGLSHENIVKVYAYNILPVPFVEMEYVGPSLAEVETPCPPAEAVRIISGVAAGLAHAHAGGLVHRDIKPGNILMAADGTPKITDWGLGKDLTESGETRFVAFSLDYSAPEQISPGRFGRPDARTDIFQTGVVLYELLTGRLPFAGEGIGGISVAILTTEPTPPSAVDPGLEAFDAVIARCLAKEQDRRYQSIGEFVSDLEGLG</sequence>
<accession>A0A483CUT1</accession>
<dbReference type="EMBL" id="PGCL01000002">
    <property type="protein sequence ID" value="TAJ44707.1"/>
    <property type="molecule type" value="Genomic_DNA"/>
</dbReference>
<evidence type="ECO:0000313" key="8">
    <source>
        <dbReference type="Proteomes" id="UP000292580"/>
    </source>
</evidence>
<dbReference type="PANTHER" id="PTHR43289">
    <property type="entry name" value="MITOGEN-ACTIVATED PROTEIN KINASE KINASE KINASE 20-RELATED"/>
    <property type="match status" value="1"/>
</dbReference>
<feature type="domain" description="Protein kinase" evidence="6">
    <location>
        <begin position="297"/>
        <end position="548"/>
    </location>
</feature>
<dbReference type="AlphaFoldDB" id="A0A483CUT1"/>
<name>A0A483CUT1_9EURY</name>
<feature type="transmembrane region" description="Helical" evidence="5">
    <location>
        <begin position="174"/>
        <end position="198"/>
    </location>
</feature>
<dbReference type="InterPro" id="IPR011009">
    <property type="entry name" value="Kinase-like_dom_sf"/>
</dbReference>
<dbReference type="PROSITE" id="PS00107">
    <property type="entry name" value="PROTEIN_KINASE_ATP"/>
    <property type="match status" value="1"/>
</dbReference>
<dbReference type="Gene3D" id="1.10.510.10">
    <property type="entry name" value="Transferase(Phosphotransferase) domain 1"/>
    <property type="match status" value="1"/>
</dbReference>
<protein>
    <recommendedName>
        <fullName evidence="6">Protein kinase domain-containing protein</fullName>
    </recommendedName>
</protein>
<evidence type="ECO:0000256" key="1">
    <source>
        <dbReference type="ARBA" id="ARBA00022679"/>
    </source>
</evidence>
<feature type="transmembrane region" description="Helical" evidence="5">
    <location>
        <begin position="138"/>
        <end position="162"/>
    </location>
</feature>
<dbReference type="SMART" id="SM00220">
    <property type="entry name" value="S_TKc"/>
    <property type="match status" value="1"/>
</dbReference>